<dbReference type="Gene3D" id="2.60.120.10">
    <property type="entry name" value="Jelly Rolls"/>
    <property type="match status" value="1"/>
</dbReference>
<keyword evidence="1" id="KW-0479">Metal-binding</keyword>
<dbReference type="EMBL" id="JAENII010000010">
    <property type="protein sequence ID" value="MBK1828050.1"/>
    <property type="molecule type" value="Genomic_DNA"/>
</dbReference>
<keyword evidence="4" id="KW-1185">Reference proteome</keyword>
<sequence>MKKSPFITEADAIKEDFEGRTNYWMCRPEITNAKDLQVCRAVLPPGKGHDFHRHPENEEAIYVLEGEIEQWVGEQSQRIKKGECAHIPADVVHASFNRSDQDAVILAILSPGSQKGPLAVDMFEEEPWASIRQSKA</sequence>
<dbReference type="PANTHER" id="PTHR35848">
    <property type="entry name" value="OXALATE-BINDING PROTEIN"/>
    <property type="match status" value="1"/>
</dbReference>
<dbReference type="GO" id="GO:0046872">
    <property type="term" value="F:metal ion binding"/>
    <property type="evidence" value="ECO:0007669"/>
    <property type="project" value="UniProtKB-KW"/>
</dbReference>
<dbReference type="InterPro" id="IPR011051">
    <property type="entry name" value="RmlC_Cupin_sf"/>
</dbReference>
<dbReference type="InterPro" id="IPR014710">
    <property type="entry name" value="RmlC-like_jellyroll"/>
</dbReference>
<accession>A0A934VGX7</accession>
<dbReference type="Proteomes" id="UP000658278">
    <property type="component" value="Unassembled WGS sequence"/>
</dbReference>
<name>A0A934VGX7_9BACT</name>
<proteinExistence type="predicted"/>
<organism evidence="3 4">
    <name type="scientific">Haloferula rosea</name>
    <dbReference type="NCBI Taxonomy" id="490093"/>
    <lineage>
        <taxon>Bacteria</taxon>
        <taxon>Pseudomonadati</taxon>
        <taxon>Verrucomicrobiota</taxon>
        <taxon>Verrucomicrobiia</taxon>
        <taxon>Verrucomicrobiales</taxon>
        <taxon>Verrucomicrobiaceae</taxon>
        <taxon>Haloferula</taxon>
    </lineage>
</organism>
<evidence type="ECO:0000313" key="3">
    <source>
        <dbReference type="EMBL" id="MBK1828050.1"/>
    </source>
</evidence>
<dbReference type="SUPFAM" id="SSF51182">
    <property type="entry name" value="RmlC-like cupins"/>
    <property type="match status" value="1"/>
</dbReference>
<dbReference type="CDD" id="cd02209">
    <property type="entry name" value="cupin_XRE_C"/>
    <property type="match status" value="1"/>
</dbReference>
<evidence type="ECO:0000259" key="2">
    <source>
        <dbReference type="Pfam" id="PF07883"/>
    </source>
</evidence>
<feature type="domain" description="Cupin type-2" evidence="2">
    <location>
        <begin position="41"/>
        <end position="108"/>
    </location>
</feature>
<dbReference type="InterPro" id="IPR051610">
    <property type="entry name" value="GPI/OXD"/>
</dbReference>
<evidence type="ECO:0000313" key="4">
    <source>
        <dbReference type="Proteomes" id="UP000658278"/>
    </source>
</evidence>
<evidence type="ECO:0000256" key="1">
    <source>
        <dbReference type="ARBA" id="ARBA00022723"/>
    </source>
</evidence>
<dbReference type="InterPro" id="IPR013096">
    <property type="entry name" value="Cupin_2"/>
</dbReference>
<reference evidence="3" key="1">
    <citation type="submission" date="2021-01" db="EMBL/GenBank/DDBJ databases">
        <title>Modified the classification status of verrucomicrobia.</title>
        <authorList>
            <person name="Feng X."/>
        </authorList>
    </citation>
    <scope>NUCLEOTIDE SEQUENCE</scope>
    <source>
        <strain evidence="3">KCTC 22201</strain>
    </source>
</reference>
<gene>
    <name evidence="3" type="ORF">JIN81_13545</name>
</gene>
<protein>
    <submittedName>
        <fullName evidence="3">Cupin domain-containing protein</fullName>
    </submittedName>
</protein>
<dbReference type="AlphaFoldDB" id="A0A934VGX7"/>
<dbReference type="RefSeq" id="WP_200280671.1">
    <property type="nucleotide sequence ID" value="NZ_JAENII010000010.1"/>
</dbReference>
<dbReference type="Pfam" id="PF07883">
    <property type="entry name" value="Cupin_2"/>
    <property type="match status" value="1"/>
</dbReference>
<comment type="caution">
    <text evidence="3">The sequence shown here is derived from an EMBL/GenBank/DDBJ whole genome shotgun (WGS) entry which is preliminary data.</text>
</comment>